<comment type="caution">
    <text evidence="8">The sequence shown here is derived from an EMBL/GenBank/DDBJ whole genome shotgun (WGS) entry which is preliminary data.</text>
</comment>
<evidence type="ECO:0000256" key="7">
    <source>
        <dbReference type="RuleBase" id="RU361218"/>
    </source>
</evidence>
<dbReference type="InterPro" id="IPR008952">
    <property type="entry name" value="Tetraspanin_EC2_sf"/>
</dbReference>
<comment type="caution">
    <text evidence="7">Lacks conserved residue(s) required for the propagation of feature annotation.</text>
</comment>
<dbReference type="PRINTS" id="PR00259">
    <property type="entry name" value="TMFOUR"/>
</dbReference>
<keyword evidence="6" id="KW-1015">Disulfide bond</keyword>
<dbReference type="EMBL" id="JBFDAA010000023">
    <property type="protein sequence ID" value="KAL1110183.1"/>
    <property type="molecule type" value="Genomic_DNA"/>
</dbReference>
<keyword evidence="4 7" id="KW-1133">Transmembrane helix</keyword>
<dbReference type="Gene3D" id="1.10.1450.10">
    <property type="entry name" value="Tetraspanin"/>
    <property type="match status" value="1"/>
</dbReference>
<feature type="disulfide bond" evidence="6">
    <location>
        <begin position="136"/>
        <end position="169"/>
    </location>
</feature>
<evidence type="ECO:0000256" key="1">
    <source>
        <dbReference type="ARBA" id="ARBA00004141"/>
    </source>
</evidence>
<dbReference type="AlphaFoldDB" id="A0ABD0XSR5"/>
<keyword evidence="5 7" id="KW-0472">Membrane</keyword>
<evidence type="ECO:0000256" key="2">
    <source>
        <dbReference type="ARBA" id="ARBA00006840"/>
    </source>
</evidence>
<organism evidence="8 9">
    <name type="scientific">Ranatra chinensis</name>
    <dbReference type="NCBI Taxonomy" id="642074"/>
    <lineage>
        <taxon>Eukaryota</taxon>
        <taxon>Metazoa</taxon>
        <taxon>Ecdysozoa</taxon>
        <taxon>Arthropoda</taxon>
        <taxon>Hexapoda</taxon>
        <taxon>Insecta</taxon>
        <taxon>Pterygota</taxon>
        <taxon>Neoptera</taxon>
        <taxon>Paraneoptera</taxon>
        <taxon>Hemiptera</taxon>
        <taxon>Heteroptera</taxon>
        <taxon>Panheteroptera</taxon>
        <taxon>Nepomorpha</taxon>
        <taxon>Nepidae</taxon>
        <taxon>Ranatrinae</taxon>
        <taxon>Ranatra</taxon>
    </lineage>
</organism>
<evidence type="ECO:0000313" key="8">
    <source>
        <dbReference type="EMBL" id="KAL1110183.1"/>
    </source>
</evidence>
<evidence type="ECO:0000256" key="4">
    <source>
        <dbReference type="ARBA" id="ARBA00022989"/>
    </source>
</evidence>
<dbReference type="CDD" id="cd03127">
    <property type="entry name" value="tetraspanin_LEL"/>
    <property type="match status" value="1"/>
</dbReference>
<evidence type="ECO:0000256" key="3">
    <source>
        <dbReference type="ARBA" id="ARBA00022692"/>
    </source>
</evidence>
<evidence type="ECO:0000256" key="6">
    <source>
        <dbReference type="PIRSR" id="PIRSR002419-1"/>
    </source>
</evidence>
<keyword evidence="9" id="KW-1185">Reference proteome</keyword>
<dbReference type="Proteomes" id="UP001558652">
    <property type="component" value="Unassembled WGS sequence"/>
</dbReference>
<feature type="transmembrane region" description="Helical" evidence="7">
    <location>
        <begin position="38"/>
        <end position="61"/>
    </location>
</feature>
<feature type="transmembrane region" description="Helical" evidence="7">
    <location>
        <begin position="183"/>
        <end position="205"/>
    </location>
</feature>
<accession>A0ABD0XSR5</accession>
<dbReference type="Pfam" id="PF00335">
    <property type="entry name" value="Tetraspanin"/>
    <property type="match status" value="1"/>
</dbReference>
<dbReference type="SUPFAM" id="SSF48652">
    <property type="entry name" value="Tetraspanin"/>
    <property type="match status" value="1"/>
</dbReference>
<gene>
    <name evidence="8" type="ORF">AAG570_008260</name>
</gene>
<reference evidence="8 9" key="1">
    <citation type="submission" date="2024-07" db="EMBL/GenBank/DDBJ databases">
        <title>Chromosome-level genome assembly of the water stick insect Ranatra chinensis (Heteroptera: Nepidae).</title>
        <authorList>
            <person name="Liu X."/>
        </authorList>
    </citation>
    <scope>NUCLEOTIDE SEQUENCE [LARGE SCALE GENOMIC DNA]</scope>
    <source>
        <strain evidence="8">Cailab_2021Rc</strain>
        <tissue evidence="8">Muscle</tissue>
    </source>
</reference>
<feature type="transmembrane region" description="Helical" evidence="7">
    <location>
        <begin position="68"/>
        <end position="93"/>
    </location>
</feature>
<sequence length="216" mass="24141">MEICQFQIIGISLISLCFWIRFDPDVQEWIDQLNVHNVYIGVYILIVASILMIISGILSCLAVFSEAILYLTISIAYHLVCFVFGLAGAAVLMDYSTYQSSIQPIIRTVMWSLINLSPQNNEATNALSLVQENMGCCGADGPNDYLTLRRALPTQCRDTVTGNAFFYGCADELTWFLEQRSSWISGVACVLCFLNIVNASLTLVLSQAIKKEQRRQ</sequence>
<comment type="subcellular location">
    <subcellularLocation>
        <location evidence="1 7">Membrane</location>
        <topology evidence="1 7">Multi-pass membrane protein</topology>
    </subcellularLocation>
</comment>
<feature type="disulfide bond" evidence="6">
    <location>
        <begin position="137"/>
        <end position="156"/>
    </location>
</feature>
<dbReference type="InterPro" id="IPR018499">
    <property type="entry name" value="Tetraspanin/Peripherin"/>
</dbReference>
<proteinExistence type="inferred from homology"/>
<keyword evidence="3 7" id="KW-0812">Transmembrane</keyword>
<dbReference type="GO" id="GO:0016020">
    <property type="term" value="C:membrane"/>
    <property type="evidence" value="ECO:0007669"/>
    <property type="project" value="UniProtKB-SubCell"/>
</dbReference>
<protein>
    <recommendedName>
        <fullName evidence="7">Tetraspanin</fullName>
    </recommendedName>
</protein>
<comment type="similarity">
    <text evidence="2 7">Belongs to the tetraspanin (TM4SF) family.</text>
</comment>
<evidence type="ECO:0000256" key="5">
    <source>
        <dbReference type="ARBA" id="ARBA00023136"/>
    </source>
</evidence>
<dbReference type="PIRSF" id="PIRSF002419">
    <property type="entry name" value="Tetraspanin"/>
    <property type="match status" value="1"/>
</dbReference>
<dbReference type="InterPro" id="IPR000301">
    <property type="entry name" value="Tetraspanin_animals"/>
</dbReference>
<name>A0ABD0XSR5_9HEMI</name>
<evidence type="ECO:0000313" key="9">
    <source>
        <dbReference type="Proteomes" id="UP001558652"/>
    </source>
</evidence>